<dbReference type="GO" id="GO:0004674">
    <property type="term" value="F:protein serine/threonine kinase activity"/>
    <property type="evidence" value="ECO:0007669"/>
    <property type="project" value="UniProtKB-EC"/>
</dbReference>
<dbReference type="InterPro" id="IPR008271">
    <property type="entry name" value="Ser/Thr_kinase_AS"/>
</dbReference>
<dbReference type="Pfam" id="PF00069">
    <property type="entry name" value="Pkinase"/>
    <property type="match status" value="1"/>
</dbReference>
<evidence type="ECO:0000256" key="1">
    <source>
        <dbReference type="ARBA" id="ARBA00012513"/>
    </source>
</evidence>
<reference evidence="3 4" key="1">
    <citation type="submission" date="2014-04" db="EMBL/GenBank/DDBJ databases">
        <authorList>
            <consortium name="DOE Joint Genome Institute"/>
            <person name="Kuo A."/>
            <person name="Gay G."/>
            <person name="Dore J."/>
            <person name="Kohler A."/>
            <person name="Nagy L.G."/>
            <person name="Floudas D."/>
            <person name="Copeland A."/>
            <person name="Barry K.W."/>
            <person name="Cichocki N."/>
            <person name="Veneault-Fourrey C."/>
            <person name="LaButti K."/>
            <person name="Lindquist E.A."/>
            <person name="Lipzen A."/>
            <person name="Lundell T."/>
            <person name="Morin E."/>
            <person name="Murat C."/>
            <person name="Sun H."/>
            <person name="Tunlid A."/>
            <person name="Henrissat B."/>
            <person name="Grigoriev I.V."/>
            <person name="Hibbett D.S."/>
            <person name="Martin F."/>
            <person name="Nordberg H.P."/>
            <person name="Cantor M.N."/>
            <person name="Hua S.X."/>
        </authorList>
    </citation>
    <scope>NUCLEOTIDE SEQUENCE [LARGE SCALE GENOMIC DNA]</scope>
    <source>
        <strain evidence="4">h7</strain>
    </source>
</reference>
<accession>A0A0C3C1Y0</accession>
<dbReference type="SUPFAM" id="SSF56112">
    <property type="entry name" value="Protein kinase-like (PK-like)"/>
    <property type="match status" value="1"/>
</dbReference>
<dbReference type="PANTHER" id="PTHR11909">
    <property type="entry name" value="CASEIN KINASE-RELATED"/>
    <property type="match status" value="1"/>
</dbReference>
<dbReference type="OrthoDB" id="5979581at2759"/>
<dbReference type="Gene3D" id="1.10.510.10">
    <property type="entry name" value="Transferase(Phosphotransferase) domain 1"/>
    <property type="match status" value="1"/>
</dbReference>
<evidence type="ECO:0000259" key="2">
    <source>
        <dbReference type="PROSITE" id="PS50011"/>
    </source>
</evidence>
<proteinExistence type="predicted"/>
<evidence type="ECO:0000313" key="4">
    <source>
        <dbReference type="Proteomes" id="UP000053424"/>
    </source>
</evidence>
<gene>
    <name evidence="3" type="ORF">M413DRAFT_435068</name>
</gene>
<feature type="domain" description="Protein kinase" evidence="2">
    <location>
        <begin position="1"/>
        <end position="165"/>
    </location>
</feature>
<keyword evidence="4" id="KW-1185">Reference proteome</keyword>
<dbReference type="InterPro" id="IPR011009">
    <property type="entry name" value="Kinase-like_dom_sf"/>
</dbReference>
<dbReference type="STRING" id="686832.A0A0C3C1Y0"/>
<evidence type="ECO:0000313" key="3">
    <source>
        <dbReference type="EMBL" id="KIM42950.1"/>
    </source>
</evidence>
<organism evidence="3 4">
    <name type="scientific">Hebeloma cylindrosporum</name>
    <dbReference type="NCBI Taxonomy" id="76867"/>
    <lineage>
        <taxon>Eukaryota</taxon>
        <taxon>Fungi</taxon>
        <taxon>Dikarya</taxon>
        <taxon>Basidiomycota</taxon>
        <taxon>Agaricomycotina</taxon>
        <taxon>Agaricomycetes</taxon>
        <taxon>Agaricomycetidae</taxon>
        <taxon>Agaricales</taxon>
        <taxon>Agaricineae</taxon>
        <taxon>Hymenogastraceae</taxon>
        <taxon>Hebeloma</taxon>
    </lineage>
</organism>
<feature type="non-terminal residue" evidence="3">
    <location>
        <position position="1"/>
    </location>
</feature>
<reference evidence="4" key="2">
    <citation type="submission" date="2015-01" db="EMBL/GenBank/DDBJ databases">
        <title>Evolutionary Origins and Diversification of the Mycorrhizal Mutualists.</title>
        <authorList>
            <consortium name="DOE Joint Genome Institute"/>
            <consortium name="Mycorrhizal Genomics Consortium"/>
            <person name="Kohler A."/>
            <person name="Kuo A."/>
            <person name="Nagy L.G."/>
            <person name="Floudas D."/>
            <person name="Copeland A."/>
            <person name="Barry K.W."/>
            <person name="Cichocki N."/>
            <person name="Veneault-Fourrey C."/>
            <person name="LaButti K."/>
            <person name="Lindquist E.A."/>
            <person name="Lipzen A."/>
            <person name="Lundell T."/>
            <person name="Morin E."/>
            <person name="Murat C."/>
            <person name="Riley R."/>
            <person name="Ohm R."/>
            <person name="Sun H."/>
            <person name="Tunlid A."/>
            <person name="Henrissat B."/>
            <person name="Grigoriev I.V."/>
            <person name="Hibbett D.S."/>
            <person name="Martin F."/>
        </authorList>
    </citation>
    <scope>NUCLEOTIDE SEQUENCE [LARGE SCALE GENOMIC DNA]</scope>
    <source>
        <strain evidence="4">h7</strain>
    </source>
</reference>
<dbReference type="EC" id="2.7.11.1" evidence="1"/>
<dbReference type="InterPro" id="IPR000719">
    <property type="entry name" value="Prot_kinase_dom"/>
</dbReference>
<dbReference type="GO" id="GO:0005524">
    <property type="term" value="F:ATP binding"/>
    <property type="evidence" value="ECO:0007669"/>
    <property type="project" value="InterPro"/>
</dbReference>
<protein>
    <recommendedName>
        <fullName evidence="1">non-specific serine/threonine protein kinase</fullName>
        <ecNumber evidence="1">2.7.11.1</ecNumber>
    </recommendedName>
</protein>
<dbReference type="InterPro" id="IPR050235">
    <property type="entry name" value="CK1_Ser-Thr_kinase"/>
</dbReference>
<dbReference type="Proteomes" id="UP000053424">
    <property type="component" value="Unassembled WGS sequence"/>
</dbReference>
<dbReference type="PROSITE" id="PS00108">
    <property type="entry name" value="PROTEIN_KINASE_ST"/>
    <property type="match status" value="1"/>
</dbReference>
<name>A0A0C3C1Y0_HEBCY</name>
<dbReference type="PROSITE" id="PS50011">
    <property type="entry name" value="PROTEIN_KINASE_DOM"/>
    <property type="match status" value="1"/>
</dbReference>
<dbReference type="HOGENOM" id="CLU_1610971_0_0_1"/>
<dbReference type="Gene3D" id="3.30.200.20">
    <property type="entry name" value="Phosphorylase Kinase, domain 1"/>
    <property type="match status" value="1"/>
</dbReference>
<dbReference type="EMBL" id="KN831776">
    <property type="protein sequence ID" value="KIM42950.1"/>
    <property type="molecule type" value="Genomic_DNA"/>
</dbReference>
<sequence>LEHEYHVYQGLAGHFFIPEVKAYGRQDTHNIMVVDLLGPSLGDRFRQCGGRFSLGTAARLALGIDTLLNYVYRFQLDAIEYIHSRGLIHRDIKLENVLLGLEAKSHVVHLIDFVFARRWKHSTTVIHVPSSTAEGLNVIGTFKICINLCSSRARYTFTVFMVIHA</sequence>
<dbReference type="AlphaFoldDB" id="A0A0C3C1Y0"/>